<proteinExistence type="predicted"/>
<evidence type="ECO:0000313" key="1">
    <source>
        <dbReference type="EMBL" id="QHT32224.1"/>
    </source>
</evidence>
<reference evidence="1" key="1">
    <citation type="journal article" date="2020" name="Nature">
        <title>Giant virus diversity and host interactions through global metagenomics.</title>
        <authorList>
            <person name="Schulz F."/>
            <person name="Roux S."/>
            <person name="Paez-Espino D."/>
            <person name="Jungbluth S."/>
            <person name="Walsh D.A."/>
            <person name="Denef V.J."/>
            <person name="McMahon K.D."/>
            <person name="Konstantinidis K.T."/>
            <person name="Eloe-Fadrosh E.A."/>
            <person name="Kyrpides N.C."/>
            <person name="Woyke T."/>
        </authorList>
    </citation>
    <scope>NUCLEOTIDE SEQUENCE</scope>
    <source>
        <strain evidence="1">GVMAG-M-3300009159-65</strain>
    </source>
</reference>
<dbReference type="AlphaFoldDB" id="A0A6C0ESR3"/>
<organism evidence="1">
    <name type="scientific">viral metagenome</name>
    <dbReference type="NCBI Taxonomy" id="1070528"/>
    <lineage>
        <taxon>unclassified sequences</taxon>
        <taxon>metagenomes</taxon>
        <taxon>organismal metagenomes</taxon>
    </lineage>
</organism>
<sequence length="257" mass="30691">MASMPLMSMPLTNVHYRDKNILFRESGHIYTINGDSGYKSVTTWLNSYFEKFDADLIIDKMMSSPKWSTNKYFGKTKQEIKTLWRQNGDEAARMGTHLHKLIENYYNGQDSHDSSIEYRYFKDFTLDYVLTPYRTEWMIYDEELKLAGSIDMVFMNNDGSVSIYDWKRCKSVEMYSDFNKYGLYPINNIPDTNYWHYVIQLNTYKMIIEKHYELNVKEMVLICMHPELDASYQKYEIPTIDMDGLINQRLEMLNKHK</sequence>
<evidence type="ECO:0008006" key="2">
    <source>
        <dbReference type="Google" id="ProtNLM"/>
    </source>
</evidence>
<dbReference type="EMBL" id="MN738932">
    <property type="protein sequence ID" value="QHT32224.1"/>
    <property type="molecule type" value="Genomic_DNA"/>
</dbReference>
<dbReference type="Gene3D" id="3.90.320.10">
    <property type="match status" value="1"/>
</dbReference>
<protein>
    <recommendedName>
        <fullName evidence="2">PD-(D/E)XK endonuclease-like domain-containing protein</fullName>
    </recommendedName>
</protein>
<name>A0A6C0ESR3_9ZZZZ</name>
<accession>A0A6C0ESR3</accession>
<dbReference type="InterPro" id="IPR011604">
    <property type="entry name" value="PDDEXK-like_dom_sf"/>
</dbReference>